<dbReference type="InterPro" id="IPR015943">
    <property type="entry name" value="WD40/YVTN_repeat-like_dom_sf"/>
</dbReference>
<evidence type="ECO:0000256" key="1">
    <source>
        <dbReference type="ARBA" id="ARBA00022574"/>
    </source>
</evidence>
<dbReference type="Pfam" id="PF00400">
    <property type="entry name" value="WD40"/>
    <property type="match status" value="2"/>
</dbReference>
<name>A0ABQ8UDE0_9EUKA</name>
<dbReference type="InterPro" id="IPR036322">
    <property type="entry name" value="WD40_repeat_dom_sf"/>
</dbReference>
<dbReference type="PROSITE" id="PS50082">
    <property type="entry name" value="WD_REPEATS_2"/>
    <property type="match status" value="2"/>
</dbReference>
<feature type="repeat" description="WD" evidence="3">
    <location>
        <begin position="575"/>
        <end position="606"/>
    </location>
</feature>
<evidence type="ECO:0000313" key="6">
    <source>
        <dbReference type="Proteomes" id="UP001141327"/>
    </source>
</evidence>
<dbReference type="SMART" id="SM00320">
    <property type="entry name" value="WD40"/>
    <property type="match status" value="7"/>
</dbReference>
<keyword evidence="6" id="KW-1185">Reference proteome</keyword>
<keyword evidence="1 3" id="KW-0853">WD repeat</keyword>
<dbReference type="Gene3D" id="2.130.10.10">
    <property type="entry name" value="YVTN repeat-like/Quinoprotein amine dehydrogenase"/>
    <property type="match status" value="4"/>
</dbReference>
<feature type="repeat" description="WD" evidence="3">
    <location>
        <begin position="41"/>
        <end position="82"/>
    </location>
</feature>
<dbReference type="PANTHER" id="PTHR15574">
    <property type="entry name" value="WD REPEAT DOMAIN-CONTAINING FAMILY"/>
    <property type="match status" value="1"/>
</dbReference>
<organism evidence="5 6">
    <name type="scientific">Paratrimastix pyriformis</name>
    <dbReference type="NCBI Taxonomy" id="342808"/>
    <lineage>
        <taxon>Eukaryota</taxon>
        <taxon>Metamonada</taxon>
        <taxon>Preaxostyla</taxon>
        <taxon>Paratrimastigidae</taxon>
        <taxon>Paratrimastix</taxon>
    </lineage>
</organism>
<accession>A0ABQ8UDE0</accession>
<dbReference type="PANTHER" id="PTHR15574:SF40">
    <property type="entry name" value="WD AND TETRATRICOPEPTIDE REPEATS PROTEIN 1"/>
    <property type="match status" value="1"/>
</dbReference>
<comment type="caution">
    <text evidence="5">The sequence shown here is derived from an EMBL/GenBank/DDBJ whole genome shotgun (WGS) entry which is preliminary data.</text>
</comment>
<dbReference type="InterPro" id="IPR001680">
    <property type="entry name" value="WD40_rpt"/>
</dbReference>
<feature type="region of interest" description="Disordered" evidence="4">
    <location>
        <begin position="411"/>
        <end position="488"/>
    </location>
</feature>
<gene>
    <name evidence="5" type="ORF">PAPYR_7825</name>
</gene>
<protein>
    <submittedName>
        <fullName evidence="5">WD and tetratricopeptide repeats protein 1</fullName>
    </submittedName>
</protein>
<feature type="region of interest" description="Disordered" evidence="4">
    <location>
        <begin position="224"/>
        <end position="263"/>
    </location>
</feature>
<reference evidence="5" key="1">
    <citation type="journal article" date="2022" name="bioRxiv">
        <title>Genomics of Preaxostyla Flagellates Illuminates Evolutionary Transitions and the Path Towards Mitochondrial Loss.</title>
        <authorList>
            <person name="Novak L.V.F."/>
            <person name="Treitli S.C."/>
            <person name="Pyrih J."/>
            <person name="Halakuc P."/>
            <person name="Pipaliya S.V."/>
            <person name="Vacek V."/>
            <person name="Brzon O."/>
            <person name="Soukal P."/>
            <person name="Eme L."/>
            <person name="Dacks J.B."/>
            <person name="Karnkowska A."/>
            <person name="Elias M."/>
            <person name="Hampl V."/>
        </authorList>
    </citation>
    <scope>NUCLEOTIDE SEQUENCE</scope>
    <source>
        <strain evidence="5">RCP-MX</strain>
    </source>
</reference>
<feature type="compositionally biased region" description="Basic and acidic residues" evidence="4">
    <location>
        <begin position="249"/>
        <end position="260"/>
    </location>
</feature>
<dbReference type="PROSITE" id="PS50294">
    <property type="entry name" value="WD_REPEATS_REGION"/>
    <property type="match status" value="1"/>
</dbReference>
<feature type="compositionally biased region" description="Basic and acidic residues" evidence="4">
    <location>
        <begin position="427"/>
        <end position="436"/>
    </location>
</feature>
<feature type="compositionally biased region" description="Basic and acidic residues" evidence="4">
    <location>
        <begin position="450"/>
        <end position="470"/>
    </location>
</feature>
<evidence type="ECO:0000313" key="5">
    <source>
        <dbReference type="EMBL" id="KAJ4456803.1"/>
    </source>
</evidence>
<dbReference type="InterPro" id="IPR045151">
    <property type="entry name" value="DCAF8"/>
</dbReference>
<evidence type="ECO:0000256" key="2">
    <source>
        <dbReference type="ARBA" id="ARBA00022737"/>
    </source>
</evidence>
<dbReference type="SUPFAM" id="SSF50978">
    <property type="entry name" value="WD40 repeat-like"/>
    <property type="match status" value="1"/>
</dbReference>
<evidence type="ECO:0000256" key="3">
    <source>
        <dbReference type="PROSITE-ProRule" id="PRU00221"/>
    </source>
</evidence>
<evidence type="ECO:0000256" key="4">
    <source>
        <dbReference type="SAM" id="MobiDB-lite"/>
    </source>
</evidence>
<keyword evidence="2" id="KW-0677">Repeat</keyword>
<proteinExistence type="predicted"/>
<dbReference type="Proteomes" id="UP001141327">
    <property type="component" value="Unassembled WGS sequence"/>
</dbReference>
<dbReference type="EMBL" id="JAPMOS010000060">
    <property type="protein sequence ID" value="KAJ4456803.1"/>
    <property type="molecule type" value="Genomic_DNA"/>
</dbReference>
<sequence length="669" mass="74028">MIRFVPELCDRELGLPKNFTFPERVVASPHLIHSMGFAGDYSGHEGCVNALSFDPSGTLLVSGSDDATVKVWSHASRKCICTLQGHVTNVFATSFFPHRVDADGFDLLSGGNDSTLHHYQVRNDLAFATVYHDHSKKILRTSINPLEPDLFLSASADGTVRMFDIRCQYPDATTLKLTPKHGTTLYEAAGLTDDDAIVPQALGGGLTSSFRAATRMPSARTLCLDFNQDPTAPPPTSVPVTQPSAPGETRTREPEQDRPGTRQRVGLFSVEFNPLDGNTFIVSAADGNVRLFDLRKIDGANPYRSCLNVYRNINTMDPAACEMTGCSWSSDGQKIVSSALADAIYIFDVHRNFAQELHLDYNDSPAKRRHARFLESIARVPLPPRAEHRDMTLPQIQAVATARYLASHNFLAPSPSDQANPTVEAADSDRSSHENSPDLGASDTSEDTSDAQHNDERPGEEGQEDSDRERRRVRRRRGPRIGEHRPDAVVRMGHQTYERRLEGHVSIQTIKGVTFYGPGSEYVMSGSDDGLTLPLPLVWSEGKKTRRFFTASPVRITTARIYIWETSTGRLVRVLEGHESVVNVLVWNQDGDIVSSGIDNEAKCWQSGQADVPVGEAMTRRLRDVEELAAENRVHMEEATEAMGQENRLLEEIPRGEFHIIDPNQCAVQ</sequence>